<dbReference type="Proteomes" id="UP000594042">
    <property type="component" value="Chromosome"/>
</dbReference>
<evidence type="ECO:0000256" key="1">
    <source>
        <dbReference type="SAM" id="Phobius"/>
    </source>
</evidence>
<keyword evidence="1" id="KW-0812">Transmembrane</keyword>
<proteinExistence type="predicted"/>
<evidence type="ECO:0000313" key="2">
    <source>
        <dbReference type="EMBL" id="BCI62326.1"/>
    </source>
</evidence>
<name>A0A7G1HRV3_9BACT</name>
<evidence type="ECO:0000313" key="3">
    <source>
        <dbReference type="Proteomes" id="UP000594042"/>
    </source>
</evidence>
<gene>
    <name evidence="2" type="ORF">Cop2CBH44_06790</name>
</gene>
<dbReference type="EMBL" id="AP023322">
    <property type="protein sequence ID" value="BCI62326.1"/>
    <property type="molecule type" value="Genomic_DNA"/>
</dbReference>
<organism evidence="2 3">
    <name type="scientific">Coprobacter secundus subsp. similis</name>
    <dbReference type="NCBI Taxonomy" id="2751153"/>
    <lineage>
        <taxon>Bacteria</taxon>
        <taxon>Pseudomonadati</taxon>
        <taxon>Bacteroidota</taxon>
        <taxon>Bacteroidia</taxon>
        <taxon>Bacteroidales</taxon>
        <taxon>Barnesiellaceae</taxon>
        <taxon>Coprobacter</taxon>
    </lineage>
</organism>
<accession>A0A7G1HRV3</accession>
<protein>
    <submittedName>
        <fullName evidence="2">Uncharacterized protein</fullName>
    </submittedName>
</protein>
<feature type="transmembrane region" description="Helical" evidence="1">
    <location>
        <begin position="20"/>
        <end position="40"/>
    </location>
</feature>
<dbReference type="AlphaFoldDB" id="A0A7G1HRV3"/>
<dbReference type="KEGG" id="copr:Cop2CBH44_06790"/>
<reference evidence="3" key="1">
    <citation type="submission" date="2020-07" db="EMBL/GenBank/DDBJ databases">
        <title>Complete genome sequencing of Coprobacter sp. strain 2CBH44.</title>
        <authorList>
            <person name="Sakamoto M."/>
            <person name="Murakami T."/>
            <person name="Mori H."/>
        </authorList>
    </citation>
    <scope>NUCLEOTIDE SEQUENCE [LARGE SCALE GENOMIC DNA]</scope>
    <source>
        <strain evidence="3">2CBH44</strain>
    </source>
</reference>
<keyword evidence="1" id="KW-1133">Transmembrane helix</keyword>
<keyword evidence="1" id="KW-0472">Membrane</keyword>
<keyword evidence="3" id="KW-1185">Reference proteome</keyword>
<sequence length="71" mass="8454">MIFSVITNINKKQEYIPHLFRNMSLFLIYFISSLFICGKLKLSVILTKRAVSKYNENMDLYYLCTLYKMDA</sequence>